<name>H7EMH1_9SPIR</name>
<dbReference type="eggNOG" id="COG0438">
    <property type="taxonomic scope" value="Bacteria"/>
</dbReference>
<dbReference type="EMBL" id="AGRW01000051">
    <property type="protein sequence ID" value="EIC01256.1"/>
    <property type="molecule type" value="Genomic_DNA"/>
</dbReference>
<gene>
    <name evidence="3" type="ORF">TresaDRAFT_0393</name>
</gene>
<reference evidence="3 4" key="1">
    <citation type="submission" date="2011-09" db="EMBL/GenBank/DDBJ databases">
        <title>The draft genome of Treponema saccharophilum DSM 2985.</title>
        <authorList>
            <consortium name="US DOE Joint Genome Institute (JGI-PGF)"/>
            <person name="Lucas S."/>
            <person name="Copeland A."/>
            <person name="Lapidus A."/>
            <person name="Glavina del Rio T."/>
            <person name="Dalin E."/>
            <person name="Tice H."/>
            <person name="Bruce D."/>
            <person name="Goodwin L."/>
            <person name="Pitluck S."/>
            <person name="Peters L."/>
            <person name="Kyrpides N."/>
            <person name="Mavromatis K."/>
            <person name="Ivanova N."/>
            <person name="Markowitz V."/>
            <person name="Cheng J.-F."/>
            <person name="Hugenholtz P."/>
            <person name="Woyke T."/>
            <person name="Wu D."/>
            <person name="Gronow S."/>
            <person name="Wellnitz S."/>
            <person name="Brambilla E."/>
            <person name="Klenk H.-P."/>
            <person name="Eisen J.A."/>
        </authorList>
    </citation>
    <scope>NUCLEOTIDE SEQUENCE [LARGE SCALE GENOMIC DNA]</scope>
    <source>
        <strain evidence="3 4">DSM 2985</strain>
    </source>
</reference>
<proteinExistence type="predicted"/>
<dbReference type="SUPFAM" id="SSF53756">
    <property type="entry name" value="UDP-Glycosyltransferase/glycogen phosphorylase"/>
    <property type="match status" value="1"/>
</dbReference>
<dbReference type="GO" id="GO:0016757">
    <property type="term" value="F:glycosyltransferase activity"/>
    <property type="evidence" value="ECO:0007669"/>
    <property type="project" value="InterPro"/>
</dbReference>
<evidence type="ECO:0000259" key="2">
    <source>
        <dbReference type="Pfam" id="PF00534"/>
    </source>
</evidence>
<dbReference type="PATRIC" id="fig|907348.3.peg.2149"/>
<dbReference type="AlphaFoldDB" id="H7EMH1"/>
<keyword evidence="1 3" id="KW-0808">Transferase</keyword>
<dbReference type="STRING" id="907348.TresaDRAFT_0393"/>
<dbReference type="RefSeq" id="WP_002705506.1">
    <property type="nucleotide sequence ID" value="NZ_AGRW01000051.1"/>
</dbReference>
<organism evidence="3 4">
    <name type="scientific">Treponema saccharophilum DSM 2985</name>
    <dbReference type="NCBI Taxonomy" id="907348"/>
    <lineage>
        <taxon>Bacteria</taxon>
        <taxon>Pseudomonadati</taxon>
        <taxon>Spirochaetota</taxon>
        <taxon>Spirochaetia</taxon>
        <taxon>Spirochaetales</taxon>
        <taxon>Treponemataceae</taxon>
        <taxon>Treponema</taxon>
    </lineage>
</organism>
<comment type="caution">
    <text evidence="3">The sequence shown here is derived from an EMBL/GenBank/DDBJ whole genome shotgun (WGS) entry which is preliminary data.</text>
</comment>
<feature type="domain" description="Glycosyl transferase family 1" evidence="2">
    <location>
        <begin position="197"/>
        <end position="349"/>
    </location>
</feature>
<dbReference type="GO" id="GO:0009103">
    <property type="term" value="P:lipopolysaccharide biosynthetic process"/>
    <property type="evidence" value="ECO:0007669"/>
    <property type="project" value="TreeGrafter"/>
</dbReference>
<keyword evidence="4" id="KW-1185">Reference proteome</keyword>
<sequence length="383" mass="44043">MIAIDCTAFGHNEAESKKLSLSTSIFTADILDAFARMGKADNFVLFVNYNHEAFFKERFPQYELCVLNYLPIEIANKISHGKFKGTKYLKKLGIFKRVAEKKCSAIWFPYCVDYTFVKTKLPSLCTIHDIYRVHRNGKDGWSFITDKNCALTTVSDYTKNDIIKTFALDKKKASSITKIPNSIVFDVSKQSEIAYLSGKKYILDLNAYIDKKNPMTLLKAFNLIKDKIDEDLVFCGGYKDETIFAEMQEFIAKNGLRERVKMLFRVSDEERNWLLTNARLFVTPSLFEGFGRTPVEAAICKIPVISTKETSLFEATMGLCNYVENAKDEKELSFLMYEKLANRDTDEKLEQIANTLSENYEPMNLAKKYLEILMQSINQIVMR</sequence>
<dbReference type="OrthoDB" id="9802525at2"/>
<evidence type="ECO:0000256" key="1">
    <source>
        <dbReference type="ARBA" id="ARBA00022679"/>
    </source>
</evidence>
<dbReference type="PANTHER" id="PTHR46401">
    <property type="entry name" value="GLYCOSYLTRANSFERASE WBBK-RELATED"/>
    <property type="match status" value="1"/>
</dbReference>
<accession>H7EMH1</accession>
<dbReference type="InterPro" id="IPR001296">
    <property type="entry name" value="Glyco_trans_1"/>
</dbReference>
<protein>
    <submittedName>
        <fullName evidence="3">Glycosyl transferase group 1</fullName>
    </submittedName>
</protein>
<dbReference type="Proteomes" id="UP000003571">
    <property type="component" value="Unassembled WGS sequence"/>
</dbReference>
<dbReference type="Gene3D" id="3.40.50.2000">
    <property type="entry name" value="Glycogen Phosphorylase B"/>
    <property type="match status" value="2"/>
</dbReference>
<evidence type="ECO:0000313" key="4">
    <source>
        <dbReference type="Proteomes" id="UP000003571"/>
    </source>
</evidence>
<dbReference type="Pfam" id="PF00534">
    <property type="entry name" value="Glycos_transf_1"/>
    <property type="match status" value="1"/>
</dbReference>
<evidence type="ECO:0000313" key="3">
    <source>
        <dbReference type="EMBL" id="EIC01256.1"/>
    </source>
</evidence>
<dbReference type="PANTHER" id="PTHR46401:SF2">
    <property type="entry name" value="GLYCOSYLTRANSFERASE WBBK-RELATED"/>
    <property type="match status" value="1"/>
</dbReference>